<gene>
    <name evidence="2" type="ORF">ETF27_10870</name>
</gene>
<evidence type="ECO:0000313" key="3">
    <source>
        <dbReference type="Proteomes" id="UP000321612"/>
    </source>
</evidence>
<evidence type="ECO:0000313" key="2">
    <source>
        <dbReference type="EMBL" id="TXJ57936.1"/>
    </source>
</evidence>
<sequence>MNKKSTLRVLAATTLLLVAGMCPSIGFAQTNYELFIAGTQITSENVENLTGEWLKSGEVSFDNTTNTLTLKDAVIEAKEDDNGIKSGMKNLTIRLEGNNSIKSVHGIGIYNDANGNMTITGDSLKVETEQQSAMFTGYDSKLTITNCRIGAKGLWGITGVTGMKNEQLIIKNAAVNAYGKYLTIGELANVELDNSLLIAPKNAKWNSEYHSFCIQNEPIGKRTIVIKPDIDNGIAQLNTPEQTTTKEIYDLSGRKIKKLKRGINIVRSSNGKTNKTILR</sequence>
<name>A0A5C8G7T5_9BACT</name>
<dbReference type="AlphaFoldDB" id="A0A5C8G7T5"/>
<evidence type="ECO:0000256" key="1">
    <source>
        <dbReference type="SAM" id="SignalP"/>
    </source>
</evidence>
<feature type="chain" id="PRO_5022785214" description="Peptidase" evidence="1">
    <location>
        <begin position="29"/>
        <end position="279"/>
    </location>
</feature>
<proteinExistence type="predicted"/>
<evidence type="ECO:0008006" key="4">
    <source>
        <dbReference type="Google" id="ProtNLM"/>
    </source>
</evidence>
<feature type="signal peptide" evidence="1">
    <location>
        <begin position="1"/>
        <end position="28"/>
    </location>
</feature>
<keyword evidence="3" id="KW-1185">Reference proteome</keyword>
<dbReference type="Proteomes" id="UP000321612">
    <property type="component" value="Unassembled WGS sequence"/>
</dbReference>
<protein>
    <recommendedName>
        <fullName evidence="4">Peptidase</fullName>
    </recommendedName>
</protein>
<dbReference type="RefSeq" id="WP_130830238.1">
    <property type="nucleotide sequence ID" value="NZ_SDIK01000101.1"/>
</dbReference>
<reference evidence="3" key="1">
    <citation type="submission" date="2019-05" db="EMBL/GenBank/DDBJ databases">
        <title>Prevotella brunnea sp. nov., isolated from a wound of a patient.</title>
        <authorList>
            <person name="Buhl M."/>
        </authorList>
    </citation>
    <scope>NUCLEOTIDE SEQUENCE [LARGE SCALE GENOMIC DNA]</scope>
    <source>
        <strain evidence="3">A2672</strain>
    </source>
</reference>
<organism evidence="2 3">
    <name type="scientific">Prevotella brunnea</name>
    <dbReference type="NCBI Taxonomy" id="2508867"/>
    <lineage>
        <taxon>Bacteria</taxon>
        <taxon>Pseudomonadati</taxon>
        <taxon>Bacteroidota</taxon>
        <taxon>Bacteroidia</taxon>
        <taxon>Bacteroidales</taxon>
        <taxon>Prevotellaceae</taxon>
        <taxon>Prevotella</taxon>
    </lineage>
</organism>
<accession>A0A5C8G7T5</accession>
<dbReference type="OrthoDB" id="1082965at2"/>
<comment type="caution">
    <text evidence="2">The sequence shown here is derived from an EMBL/GenBank/DDBJ whole genome shotgun (WGS) entry which is preliminary data.</text>
</comment>
<keyword evidence="1" id="KW-0732">Signal</keyword>
<dbReference type="EMBL" id="SDIK01000101">
    <property type="protein sequence ID" value="TXJ57936.1"/>
    <property type="molecule type" value="Genomic_DNA"/>
</dbReference>